<reference evidence="19" key="1">
    <citation type="submission" date="2021-12" db="EMBL/GenBank/DDBJ databases">
        <authorList>
            <person name="King R."/>
        </authorList>
    </citation>
    <scope>NUCLEOTIDE SEQUENCE</scope>
</reference>
<feature type="signal peptide" evidence="18">
    <location>
        <begin position="1"/>
        <end position="20"/>
    </location>
</feature>
<evidence type="ECO:0000313" key="19">
    <source>
        <dbReference type="EMBL" id="CAG9785796.1"/>
    </source>
</evidence>
<dbReference type="CDD" id="cd01061">
    <property type="entry name" value="RNase_T2_euk"/>
    <property type="match status" value="1"/>
</dbReference>
<evidence type="ECO:0000256" key="10">
    <source>
        <dbReference type="ARBA" id="ARBA00023157"/>
    </source>
</evidence>
<accession>A0A9N9QY08</accession>
<dbReference type="GO" id="GO:0005788">
    <property type="term" value="C:endoplasmic reticulum lumen"/>
    <property type="evidence" value="ECO:0007669"/>
    <property type="project" value="UniProtKB-SubCell"/>
</dbReference>
<dbReference type="AlphaFoldDB" id="A0A9N9QY08"/>
<keyword evidence="7" id="KW-0255">Endonuclease</keyword>
<dbReference type="GO" id="GO:0033897">
    <property type="term" value="F:ribonuclease T2 activity"/>
    <property type="evidence" value="ECO:0007669"/>
    <property type="project" value="InterPro"/>
</dbReference>
<keyword evidence="10" id="KW-1015">Disulfide bond</keyword>
<dbReference type="GO" id="GO:0003723">
    <property type="term" value="F:RNA binding"/>
    <property type="evidence" value="ECO:0007669"/>
    <property type="project" value="InterPro"/>
</dbReference>
<keyword evidence="13" id="KW-0456">Lyase</keyword>
<dbReference type="FunFam" id="3.90.730.10:FF:000001">
    <property type="entry name" value="Ribonuclease T2"/>
    <property type="match status" value="1"/>
</dbReference>
<comment type="similarity">
    <text evidence="4 17">Belongs to the RNase T2 family.</text>
</comment>
<dbReference type="PANTHER" id="PTHR11240">
    <property type="entry name" value="RIBONUCLEASE T2"/>
    <property type="match status" value="1"/>
</dbReference>
<dbReference type="GO" id="GO:0006401">
    <property type="term" value="P:RNA catabolic process"/>
    <property type="evidence" value="ECO:0007669"/>
    <property type="project" value="TreeGrafter"/>
</dbReference>
<name>A0A9N9QY08_9NEOP</name>
<evidence type="ECO:0000256" key="7">
    <source>
        <dbReference type="ARBA" id="ARBA00022759"/>
    </source>
</evidence>
<evidence type="ECO:0000256" key="5">
    <source>
        <dbReference type="ARBA" id="ARBA00022525"/>
    </source>
</evidence>
<evidence type="ECO:0000256" key="17">
    <source>
        <dbReference type="RuleBase" id="RU004328"/>
    </source>
</evidence>
<dbReference type="Proteomes" id="UP001153714">
    <property type="component" value="Chromosome 14"/>
</dbReference>
<evidence type="ECO:0000256" key="4">
    <source>
        <dbReference type="ARBA" id="ARBA00007469"/>
    </source>
</evidence>
<reference evidence="19" key="2">
    <citation type="submission" date="2022-10" db="EMBL/GenBank/DDBJ databases">
        <authorList>
            <consortium name="ENA_rothamsted_submissions"/>
            <consortium name="culmorum"/>
            <person name="King R."/>
        </authorList>
    </citation>
    <scope>NUCLEOTIDE SEQUENCE</scope>
</reference>
<protein>
    <submittedName>
        <fullName evidence="19">Uncharacterized protein</fullName>
    </submittedName>
</protein>
<keyword evidence="5" id="KW-0964">Secreted</keyword>
<keyword evidence="6" id="KW-0540">Nuclease</keyword>
<evidence type="ECO:0000256" key="6">
    <source>
        <dbReference type="ARBA" id="ARBA00022722"/>
    </source>
</evidence>
<comment type="catalytic activity">
    <reaction evidence="15">
        <text>an adenylyl-uridine-RNA = a 3'-end 2',3'-cyclophospho-AMP-RNA + a 5'-end dephospho-uridine-RNA</text>
        <dbReference type="Rhea" id="RHEA:81383"/>
        <dbReference type="Rhea" id="RHEA-COMP:17356"/>
        <dbReference type="Rhea" id="RHEA-COMP:19675"/>
        <dbReference type="Rhea" id="RHEA-COMP:19676"/>
        <dbReference type="ChEBI" id="CHEBI:173224"/>
        <dbReference type="ChEBI" id="CHEBI:231879"/>
        <dbReference type="ChEBI" id="CHEBI:231881"/>
    </reaction>
    <physiologicalReaction direction="left-to-right" evidence="15">
        <dbReference type="Rhea" id="RHEA:81384"/>
    </physiologicalReaction>
</comment>
<feature type="active site" evidence="16">
    <location>
        <position position="67"/>
    </location>
</feature>
<evidence type="ECO:0000256" key="14">
    <source>
        <dbReference type="ARBA" id="ARBA00051280"/>
    </source>
</evidence>
<evidence type="ECO:0000256" key="1">
    <source>
        <dbReference type="ARBA" id="ARBA00004319"/>
    </source>
</evidence>
<proteinExistence type="inferred from homology"/>
<comment type="subcellular location">
    <subcellularLocation>
        <location evidence="1">Endoplasmic reticulum lumen</location>
    </subcellularLocation>
    <subcellularLocation>
        <location evidence="2">Lysosome</location>
    </subcellularLocation>
    <subcellularLocation>
        <location evidence="3">Secreted</location>
    </subcellularLocation>
</comment>
<dbReference type="GO" id="GO:0005764">
    <property type="term" value="C:lysosome"/>
    <property type="evidence" value="ECO:0007669"/>
    <property type="project" value="UniProtKB-SubCell"/>
</dbReference>
<dbReference type="InterPro" id="IPR033130">
    <property type="entry name" value="RNase_T2_His_AS_2"/>
</dbReference>
<evidence type="ECO:0000256" key="8">
    <source>
        <dbReference type="ARBA" id="ARBA00022801"/>
    </source>
</evidence>
<keyword evidence="8" id="KW-0378">Hydrolase</keyword>
<keyword evidence="9" id="KW-0256">Endoplasmic reticulum</keyword>
<dbReference type="SUPFAM" id="SSF55895">
    <property type="entry name" value="Ribonuclease Rh-like"/>
    <property type="match status" value="1"/>
</dbReference>
<dbReference type="InterPro" id="IPR033697">
    <property type="entry name" value="Ribonuclease_T2_eukaryotic"/>
</dbReference>
<dbReference type="EMBL" id="OU893345">
    <property type="protein sequence ID" value="CAG9785796.1"/>
    <property type="molecule type" value="Genomic_DNA"/>
</dbReference>
<dbReference type="Pfam" id="PF00445">
    <property type="entry name" value="Ribonuclease_T2"/>
    <property type="match status" value="1"/>
</dbReference>
<evidence type="ECO:0000256" key="18">
    <source>
        <dbReference type="SAM" id="SignalP"/>
    </source>
</evidence>
<evidence type="ECO:0000313" key="20">
    <source>
        <dbReference type="Proteomes" id="UP001153714"/>
    </source>
</evidence>
<comment type="catalytic activity">
    <reaction evidence="14">
        <text>a guanylyl-uridine-RNA = a 3'-end 2',3'-cyclophospho-GMP-RNA + a 5'-end dephospho-uridine-RNA</text>
        <dbReference type="Rhea" id="RHEA:81323"/>
        <dbReference type="Rhea" id="RHEA-COMP:17356"/>
        <dbReference type="Rhea" id="RHEA-COMP:19658"/>
        <dbReference type="Rhea" id="RHEA-COMP:19659"/>
        <dbReference type="ChEBI" id="CHEBI:173224"/>
        <dbReference type="ChEBI" id="CHEBI:231849"/>
        <dbReference type="ChEBI" id="CHEBI:231850"/>
    </reaction>
</comment>
<evidence type="ECO:0000256" key="11">
    <source>
        <dbReference type="ARBA" id="ARBA00023180"/>
    </source>
</evidence>
<gene>
    <name evidence="19" type="ORF">DIATSA_LOCUS3805</name>
</gene>
<evidence type="ECO:0000256" key="15">
    <source>
        <dbReference type="ARBA" id="ARBA00052670"/>
    </source>
</evidence>
<keyword evidence="12" id="KW-0458">Lysosome</keyword>
<evidence type="ECO:0000256" key="2">
    <source>
        <dbReference type="ARBA" id="ARBA00004371"/>
    </source>
</evidence>
<evidence type="ECO:0000256" key="12">
    <source>
        <dbReference type="ARBA" id="ARBA00023228"/>
    </source>
</evidence>
<evidence type="ECO:0000256" key="13">
    <source>
        <dbReference type="ARBA" id="ARBA00023239"/>
    </source>
</evidence>
<dbReference type="GO" id="GO:0016787">
    <property type="term" value="F:hydrolase activity"/>
    <property type="evidence" value="ECO:0007669"/>
    <property type="project" value="UniProtKB-KW"/>
</dbReference>
<keyword evidence="20" id="KW-1185">Reference proteome</keyword>
<feature type="active site" evidence="16">
    <location>
        <position position="124"/>
    </location>
</feature>
<keyword evidence="11" id="KW-0325">Glycoprotein</keyword>
<evidence type="ECO:0000256" key="16">
    <source>
        <dbReference type="PIRSR" id="PIRSR633697-1"/>
    </source>
</evidence>
<dbReference type="InterPro" id="IPR001568">
    <property type="entry name" value="RNase_T2-like"/>
</dbReference>
<evidence type="ECO:0000256" key="9">
    <source>
        <dbReference type="ARBA" id="ARBA00022824"/>
    </source>
</evidence>
<dbReference type="PANTHER" id="PTHR11240:SF22">
    <property type="entry name" value="RIBONUCLEASE T2"/>
    <property type="match status" value="1"/>
</dbReference>
<dbReference type="Gene3D" id="3.90.730.10">
    <property type="entry name" value="Ribonuclease T2-like"/>
    <property type="match status" value="1"/>
</dbReference>
<evidence type="ECO:0000256" key="3">
    <source>
        <dbReference type="ARBA" id="ARBA00004613"/>
    </source>
</evidence>
<dbReference type="PROSITE" id="PS00531">
    <property type="entry name" value="RNASE_T2_2"/>
    <property type="match status" value="1"/>
</dbReference>
<dbReference type="OrthoDB" id="435754at2759"/>
<dbReference type="InterPro" id="IPR036430">
    <property type="entry name" value="RNase_T2-like_sf"/>
</dbReference>
<feature type="chain" id="PRO_5040402643" evidence="18">
    <location>
        <begin position="21"/>
        <end position="268"/>
    </location>
</feature>
<feature type="active site" evidence="16">
    <location>
        <position position="120"/>
    </location>
</feature>
<dbReference type="GO" id="GO:0005576">
    <property type="term" value="C:extracellular region"/>
    <property type="evidence" value="ECO:0007669"/>
    <property type="project" value="UniProtKB-SubCell"/>
</dbReference>
<organism evidence="19 20">
    <name type="scientific">Diatraea saccharalis</name>
    <name type="common">sugarcane borer</name>
    <dbReference type="NCBI Taxonomy" id="40085"/>
    <lineage>
        <taxon>Eukaryota</taxon>
        <taxon>Metazoa</taxon>
        <taxon>Ecdysozoa</taxon>
        <taxon>Arthropoda</taxon>
        <taxon>Hexapoda</taxon>
        <taxon>Insecta</taxon>
        <taxon>Pterygota</taxon>
        <taxon>Neoptera</taxon>
        <taxon>Endopterygota</taxon>
        <taxon>Lepidoptera</taxon>
        <taxon>Glossata</taxon>
        <taxon>Ditrysia</taxon>
        <taxon>Pyraloidea</taxon>
        <taxon>Crambidae</taxon>
        <taxon>Crambinae</taxon>
        <taxon>Diatraea</taxon>
    </lineage>
</organism>
<keyword evidence="18" id="KW-0732">Signal</keyword>
<sequence length="268" mass="31486">MNKIDFAVILLFYCVNKAHLQELENNHDWDVLIFTQQWPETVCKEWVHHNPSHTCKMPKKDDSWSIHGIWPTKLGTLGPSFCNRTWFFDPEEIRPIETDLINVWTNIEEGTEIYSFWAHEWTKHGTCAAVLEPLSSQFKYFSKGLNFFQQYDMSVVLAQAGIVPDNDKEYKLIDIYNAVKNKLKVNPSIQCRIEDGRTFLVEIRICFDKKLNLTSCDGIKHRKLNRQVPIITNCDSTSGILYPHNEKPPNKLYVELYKLVTWLQWFTL</sequence>